<organism evidence="3 4">
    <name type="scientific">Pseudonocardia adelaidensis</name>
    <dbReference type="NCBI Taxonomy" id="648754"/>
    <lineage>
        <taxon>Bacteria</taxon>
        <taxon>Bacillati</taxon>
        <taxon>Actinomycetota</taxon>
        <taxon>Actinomycetes</taxon>
        <taxon>Pseudonocardiales</taxon>
        <taxon>Pseudonocardiaceae</taxon>
        <taxon>Pseudonocardia</taxon>
    </lineage>
</organism>
<gene>
    <name evidence="3" type="ORF">GCM10023320_65040</name>
</gene>
<evidence type="ECO:0000313" key="3">
    <source>
        <dbReference type="EMBL" id="GAA5135461.1"/>
    </source>
</evidence>
<reference evidence="4" key="1">
    <citation type="journal article" date="2019" name="Int. J. Syst. Evol. Microbiol.">
        <title>The Global Catalogue of Microorganisms (GCM) 10K type strain sequencing project: providing services to taxonomists for standard genome sequencing and annotation.</title>
        <authorList>
            <consortium name="The Broad Institute Genomics Platform"/>
            <consortium name="The Broad Institute Genome Sequencing Center for Infectious Disease"/>
            <person name="Wu L."/>
            <person name="Ma J."/>
        </authorList>
    </citation>
    <scope>NUCLEOTIDE SEQUENCE [LARGE SCALE GENOMIC DNA]</scope>
    <source>
        <strain evidence="4">JCM 18302</strain>
    </source>
</reference>
<evidence type="ECO:0008006" key="5">
    <source>
        <dbReference type="Google" id="ProtNLM"/>
    </source>
</evidence>
<name>A0ABP9P103_9PSEU</name>
<keyword evidence="2" id="KW-0812">Transmembrane</keyword>
<evidence type="ECO:0000256" key="1">
    <source>
        <dbReference type="SAM" id="MobiDB-lite"/>
    </source>
</evidence>
<keyword evidence="2" id="KW-0472">Membrane</keyword>
<keyword evidence="2" id="KW-1133">Transmembrane helix</keyword>
<feature type="compositionally biased region" description="Pro residues" evidence="1">
    <location>
        <begin position="195"/>
        <end position="222"/>
    </location>
</feature>
<comment type="caution">
    <text evidence="3">The sequence shown here is derived from an EMBL/GenBank/DDBJ whole genome shotgun (WGS) entry which is preliminary data.</text>
</comment>
<keyword evidence="4" id="KW-1185">Reference proteome</keyword>
<feature type="region of interest" description="Disordered" evidence="1">
    <location>
        <begin position="96"/>
        <end position="116"/>
    </location>
</feature>
<feature type="compositionally biased region" description="Basic and acidic residues" evidence="1">
    <location>
        <begin position="165"/>
        <end position="185"/>
    </location>
</feature>
<evidence type="ECO:0000256" key="2">
    <source>
        <dbReference type="SAM" id="Phobius"/>
    </source>
</evidence>
<dbReference type="Proteomes" id="UP001500804">
    <property type="component" value="Unassembled WGS sequence"/>
</dbReference>
<protein>
    <recommendedName>
        <fullName evidence="5">DUF2330 domain-containing protein</fullName>
    </recommendedName>
</protein>
<proteinExistence type="predicted"/>
<accession>A0ABP9P103</accession>
<feature type="region of interest" description="Disordered" evidence="1">
    <location>
        <begin position="151"/>
        <end position="268"/>
    </location>
</feature>
<sequence length="654" mass="71263">MGYGPVEAGGLAGKWIANPPAWATGVESIDLLTPSSLGRALAPPGDESWTRTGDRDIDGRAGQAWSDGSRHVVVSADGPPQLLAVDVPLVESPYSLTLPDDDRTAHPATRDEQDRGLWEAQMEATVTTPTEDELEQLEELLGEVEELAGNLDEIVQQVVPDAEAPADRPTGEECRPRDEPGRGPEGEGLGATGPPGAPPQSPLPDPSLPWQPPNPPPPPGPGPDGVIGRRPSASAGEPPPLDRTGPKDVIGGQPSVPLGGPPPLDPTGGVDFSSLELRYIRDSDAGDGLEYAFSSRPGVGRGLLDDPGAGDRQASDAFFVWLALPPSSFWVNLNPDEPDRIVDPRLARTDVGRILLEADLEMKKVSARLLHPDTPLGQRFWDSVEHYRDGICSFTRYWIVPGPATVSEKDGRLHILDAPLQVHTESVVPPEIGVEVPGECHGVPPSIVEHNETLERDLVRPEIERAVNGSPEFAGLRRVYPSRVAADWYRDRSESEPTPVDGIVDGEDVSPWVSRVGWSPREVFDRYVESLRNHELDVVREERHGDALWQRRYIVGGVDWSELEFHEVDPTEIGARRPGITSVVAASFQRPTTDPEGLVWRGSTSELPQYWRESGWGDWFYVVTPLFVGFVAVGLPAWLRRRRNAPIEPSESVT</sequence>
<dbReference type="EMBL" id="BAABJO010000032">
    <property type="protein sequence ID" value="GAA5135461.1"/>
    <property type="molecule type" value="Genomic_DNA"/>
</dbReference>
<feature type="transmembrane region" description="Helical" evidence="2">
    <location>
        <begin position="619"/>
        <end position="639"/>
    </location>
</feature>
<feature type="compositionally biased region" description="Basic and acidic residues" evidence="1">
    <location>
        <begin position="100"/>
        <end position="116"/>
    </location>
</feature>
<evidence type="ECO:0000313" key="4">
    <source>
        <dbReference type="Proteomes" id="UP001500804"/>
    </source>
</evidence>
<dbReference type="RefSeq" id="WP_345610424.1">
    <property type="nucleotide sequence ID" value="NZ_BAABJO010000032.1"/>
</dbReference>